<accession>A0A183BWG0</accession>
<reference evidence="1" key="1">
    <citation type="submission" date="2013-12" db="EMBL/GenBank/DDBJ databases">
        <authorList>
            <person name="Aslett M."/>
        </authorList>
    </citation>
    <scope>NUCLEOTIDE SEQUENCE [LARGE SCALE GENOMIC DNA]</scope>
    <source>
        <strain evidence="1">Lindley</strain>
    </source>
</reference>
<keyword evidence="1" id="KW-1185">Reference proteome</keyword>
<dbReference type="Proteomes" id="UP000050741">
    <property type="component" value="Unassembled WGS sequence"/>
</dbReference>
<protein>
    <submittedName>
        <fullName evidence="2">Capsid scaffold protein</fullName>
    </submittedName>
</protein>
<proteinExistence type="predicted"/>
<evidence type="ECO:0000313" key="1">
    <source>
        <dbReference type="Proteomes" id="UP000050741"/>
    </source>
</evidence>
<evidence type="ECO:0000313" key="2">
    <source>
        <dbReference type="WBParaSite" id="GPLIN_000494900"/>
    </source>
</evidence>
<name>A0A183BWG0_GLOPA</name>
<reference evidence="2" key="3">
    <citation type="submission" date="2016-06" db="UniProtKB">
        <authorList>
            <consortium name="WormBaseParasite"/>
        </authorList>
    </citation>
    <scope>IDENTIFICATION</scope>
</reference>
<dbReference type="WBParaSite" id="GPLIN_000494900">
    <property type="protein sequence ID" value="GPLIN_000494900"/>
    <property type="gene ID" value="GPLIN_000494900"/>
</dbReference>
<dbReference type="AlphaFoldDB" id="A0A183BWG0"/>
<reference evidence="1" key="2">
    <citation type="submission" date="2014-05" db="EMBL/GenBank/DDBJ databases">
        <title>The genome and life-stage specific transcriptomes of Globodera pallida elucidate key aspects of plant parasitism by a cyst nematode.</title>
        <authorList>
            <person name="Cotton J.A."/>
            <person name="Lilley C.J."/>
            <person name="Jones L.M."/>
            <person name="Kikuchi T."/>
            <person name="Reid A.J."/>
            <person name="Thorpe P."/>
            <person name="Tsai I.J."/>
            <person name="Beasley H."/>
            <person name="Blok V."/>
            <person name="Cock P.J.A."/>
            <person name="Van den Akker S.E."/>
            <person name="Holroyd N."/>
            <person name="Hunt M."/>
            <person name="Mantelin S."/>
            <person name="Naghra H."/>
            <person name="Pain A."/>
            <person name="Palomares-Rius J.E."/>
            <person name="Zarowiecki M."/>
            <person name="Berriman M."/>
            <person name="Jones J.T."/>
            <person name="Urwin P.E."/>
        </authorList>
    </citation>
    <scope>NUCLEOTIDE SEQUENCE [LARGE SCALE GENOMIC DNA]</scope>
    <source>
        <strain evidence="1">Lindley</strain>
    </source>
</reference>
<sequence>MAYHHPYMQPSYPNPIQMPIIGQQQQAAPLPYFHQIAPAAHPNAHLRQLAPAAPPNAHLHHVAPVPHQNLPHHHSPQAGQKKLLGALNELLSVARAQQGLMEKLVVAVTANKIGQQLEPVRNGNVRRQHRRFRPNFGAGALPPGANRGSVGPVGVVPNPTLSDQPAATAPLPAVNDIASTFRRFVGLRVSCPGGESVFDSSH</sequence>
<organism evidence="1 2">
    <name type="scientific">Globodera pallida</name>
    <name type="common">Potato cyst nematode worm</name>
    <name type="synonym">Heterodera pallida</name>
    <dbReference type="NCBI Taxonomy" id="36090"/>
    <lineage>
        <taxon>Eukaryota</taxon>
        <taxon>Metazoa</taxon>
        <taxon>Ecdysozoa</taxon>
        <taxon>Nematoda</taxon>
        <taxon>Chromadorea</taxon>
        <taxon>Rhabditida</taxon>
        <taxon>Tylenchina</taxon>
        <taxon>Tylenchomorpha</taxon>
        <taxon>Tylenchoidea</taxon>
        <taxon>Heteroderidae</taxon>
        <taxon>Heteroderinae</taxon>
        <taxon>Globodera</taxon>
    </lineage>
</organism>